<dbReference type="RefSeq" id="WP_186930380.1">
    <property type="nucleotide sequence ID" value="NZ_JACOOJ010000023.1"/>
</dbReference>
<dbReference type="EMBL" id="JACOOJ010000023">
    <property type="protein sequence ID" value="MBC5633675.1"/>
    <property type="molecule type" value="Genomic_DNA"/>
</dbReference>
<keyword evidence="3" id="KW-1185">Reference proteome</keyword>
<reference evidence="2 3" key="1">
    <citation type="submission" date="2020-08" db="EMBL/GenBank/DDBJ databases">
        <title>Genome public.</title>
        <authorList>
            <person name="Liu C."/>
            <person name="Sun Q."/>
        </authorList>
    </citation>
    <scope>NUCLEOTIDE SEQUENCE [LARGE SCALE GENOMIC DNA]</scope>
    <source>
        <strain evidence="2 3">NSJ-79</strain>
    </source>
</reference>
<gene>
    <name evidence="2" type="ORF">H8S65_12985</name>
</gene>
<evidence type="ECO:0000256" key="1">
    <source>
        <dbReference type="SAM" id="MobiDB-lite"/>
    </source>
</evidence>
<comment type="caution">
    <text evidence="2">The sequence shown here is derived from an EMBL/GenBank/DDBJ whole genome shotgun (WGS) entry which is preliminary data.</text>
</comment>
<feature type="region of interest" description="Disordered" evidence="1">
    <location>
        <begin position="19"/>
        <end position="50"/>
    </location>
</feature>
<organism evidence="2 3">
    <name type="scientific">Parabacteroides hominis</name>
    <dbReference type="NCBI Taxonomy" id="2763057"/>
    <lineage>
        <taxon>Bacteria</taxon>
        <taxon>Pseudomonadati</taxon>
        <taxon>Bacteroidota</taxon>
        <taxon>Bacteroidia</taxon>
        <taxon>Bacteroidales</taxon>
        <taxon>Tannerellaceae</taxon>
        <taxon>Parabacteroides</taxon>
    </lineage>
</organism>
<name>A0ABR7DQH3_9BACT</name>
<accession>A0ABR7DQH3</accession>
<evidence type="ECO:0000313" key="3">
    <source>
        <dbReference type="Proteomes" id="UP000651475"/>
    </source>
</evidence>
<sequence>MKGVKIHRGTGKAGTIIYPSAEADGKREPAARGLPHLMRDRKRAGGIGNP</sequence>
<dbReference type="Proteomes" id="UP000651475">
    <property type="component" value="Unassembled WGS sequence"/>
</dbReference>
<evidence type="ECO:0000313" key="2">
    <source>
        <dbReference type="EMBL" id="MBC5633675.1"/>
    </source>
</evidence>
<protein>
    <submittedName>
        <fullName evidence="2">Uncharacterized protein</fullName>
    </submittedName>
</protein>
<proteinExistence type="predicted"/>